<dbReference type="PANTHER" id="PTHR11005">
    <property type="entry name" value="LYSOSOMAL ACID LIPASE-RELATED"/>
    <property type="match status" value="1"/>
</dbReference>
<keyword evidence="6" id="KW-0325">Glycoprotein</keyword>
<evidence type="ECO:0000256" key="5">
    <source>
        <dbReference type="ARBA" id="ARBA00023098"/>
    </source>
</evidence>
<keyword evidence="5" id="KW-0443">Lipid metabolism</keyword>
<feature type="domain" description="Partial AB-hydrolase lipase" evidence="10">
    <location>
        <begin position="35"/>
        <end position="93"/>
    </location>
</feature>
<evidence type="ECO:0000256" key="1">
    <source>
        <dbReference type="ARBA" id="ARBA00010701"/>
    </source>
</evidence>
<evidence type="ECO:0000256" key="4">
    <source>
        <dbReference type="ARBA" id="ARBA00022963"/>
    </source>
</evidence>
<evidence type="ECO:0000259" key="10">
    <source>
        <dbReference type="Pfam" id="PF04083"/>
    </source>
</evidence>
<dbReference type="GO" id="GO:0016042">
    <property type="term" value="P:lipid catabolic process"/>
    <property type="evidence" value="ECO:0007669"/>
    <property type="project" value="UniProtKB-KW"/>
</dbReference>
<dbReference type="Proteomes" id="UP000801492">
    <property type="component" value="Unassembled WGS sequence"/>
</dbReference>
<keyword evidence="4 7" id="KW-0442">Lipid degradation</keyword>
<feature type="chain" id="PRO_5035450513" description="Lipase" evidence="9">
    <location>
        <begin position="18"/>
        <end position="398"/>
    </location>
</feature>
<evidence type="ECO:0000256" key="2">
    <source>
        <dbReference type="ARBA" id="ARBA00022729"/>
    </source>
</evidence>
<dbReference type="PIRSF" id="PIRSF000862">
    <property type="entry name" value="Steryl_ester_lip"/>
    <property type="match status" value="1"/>
</dbReference>
<feature type="active site" description="Charge relay system" evidence="8">
    <location>
        <position position="374"/>
    </location>
</feature>
<protein>
    <recommendedName>
        <fullName evidence="7">Lipase</fullName>
    </recommendedName>
</protein>
<sequence>MPSKILVFTALVVFVNGYNDYEIRRPPADTGRNVMQLIKRNGYPFENHTVQTKDGYILEVHRIPHGRNTIGNDTRPPVLLVAGYFCGSADWVNFGPENSLGFILADEGYDVWLANYRGTRWSRKHAWLDPDVDRKEYWTFSFQQIGQYDVPAFIDYILSQTNQEKLFYIGHSQGTTSFFALTSEEPEYNKKVRLSIALSPVAYAGHMKSALAHLFAIFEDQIAESLEKNQRYEVFPHNPRLALIGRLFCQDGAATQDLCGLVFYAFAGYSNYLNKTMIPVIATNTPAGSSMVQALHYGQLLKSKKFRKYDYGEDKNLEIYGQSTPPDYDLRKITTPIAMYYGDKDPFTSKEDADRLASEVLHVAVRKIIDGYSHLDTMWGIGAQQLIFKDIIELMKQY</sequence>
<dbReference type="InterPro" id="IPR006693">
    <property type="entry name" value="AB_hydrolase_lipase"/>
</dbReference>
<comment type="similarity">
    <text evidence="1 7">Belongs to the AB hydrolase superfamily. Lipase family.</text>
</comment>
<evidence type="ECO:0000256" key="7">
    <source>
        <dbReference type="PIRNR" id="PIRNR000862"/>
    </source>
</evidence>
<reference evidence="11" key="1">
    <citation type="submission" date="2019-08" db="EMBL/GenBank/DDBJ databases">
        <title>The genome of the North American firefly Photinus pyralis.</title>
        <authorList>
            <consortium name="Photinus pyralis genome working group"/>
            <person name="Fallon T.R."/>
            <person name="Sander Lower S.E."/>
            <person name="Weng J.-K."/>
        </authorList>
    </citation>
    <scope>NUCLEOTIDE SEQUENCE</scope>
    <source>
        <strain evidence="11">TRF0915ILg1</strain>
        <tissue evidence="11">Whole body</tissue>
    </source>
</reference>
<dbReference type="InterPro" id="IPR029058">
    <property type="entry name" value="AB_hydrolase_fold"/>
</dbReference>
<accession>A0A8K0GBW0</accession>
<evidence type="ECO:0000256" key="6">
    <source>
        <dbReference type="ARBA" id="ARBA00023180"/>
    </source>
</evidence>
<dbReference type="Gene3D" id="3.40.50.1820">
    <property type="entry name" value="alpha/beta hydrolase"/>
    <property type="match status" value="1"/>
</dbReference>
<name>A0A8K0GBW0_IGNLU</name>
<evidence type="ECO:0000256" key="8">
    <source>
        <dbReference type="PIRSR" id="PIRSR000862-1"/>
    </source>
</evidence>
<dbReference type="OrthoDB" id="9974421at2759"/>
<gene>
    <name evidence="11" type="ORF">ILUMI_12940</name>
</gene>
<dbReference type="InterPro" id="IPR025483">
    <property type="entry name" value="Lipase_euk"/>
</dbReference>
<comment type="caution">
    <text evidence="11">The sequence shown here is derived from an EMBL/GenBank/DDBJ whole genome shotgun (WGS) entry which is preliminary data.</text>
</comment>
<evidence type="ECO:0000313" key="11">
    <source>
        <dbReference type="EMBL" id="KAF2893236.1"/>
    </source>
</evidence>
<evidence type="ECO:0000256" key="9">
    <source>
        <dbReference type="SAM" id="SignalP"/>
    </source>
</evidence>
<feature type="active site" description="Nucleophile" evidence="8">
    <location>
        <position position="172"/>
    </location>
</feature>
<organism evidence="11 12">
    <name type="scientific">Ignelater luminosus</name>
    <name type="common">Cucubano</name>
    <name type="synonym">Pyrophorus luminosus</name>
    <dbReference type="NCBI Taxonomy" id="2038154"/>
    <lineage>
        <taxon>Eukaryota</taxon>
        <taxon>Metazoa</taxon>
        <taxon>Ecdysozoa</taxon>
        <taxon>Arthropoda</taxon>
        <taxon>Hexapoda</taxon>
        <taxon>Insecta</taxon>
        <taxon>Pterygota</taxon>
        <taxon>Neoptera</taxon>
        <taxon>Endopterygota</taxon>
        <taxon>Coleoptera</taxon>
        <taxon>Polyphaga</taxon>
        <taxon>Elateriformia</taxon>
        <taxon>Elateroidea</taxon>
        <taxon>Elateridae</taxon>
        <taxon>Agrypninae</taxon>
        <taxon>Pyrophorini</taxon>
        <taxon>Ignelater</taxon>
    </lineage>
</organism>
<evidence type="ECO:0000313" key="12">
    <source>
        <dbReference type="Proteomes" id="UP000801492"/>
    </source>
</evidence>
<proteinExistence type="inferred from homology"/>
<dbReference type="GO" id="GO:0016788">
    <property type="term" value="F:hydrolase activity, acting on ester bonds"/>
    <property type="evidence" value="ECO:0007669"/>
    <property type="project" value="InterPro"/>
</dbReference>
<keyword evidence="12" id="KW-1185">Reference proteome</keyword>
<feature type="signal peptide" evidence="9">
    <location>
        <begin position="1"/>
        <end position="17"/>
    </location>
</feature>
<dbReference type="SUPFAM" id="SSF53474">
    <property type="entry name" value="alpha/beta-Hydrolases"/>
    <property type="match status" value="1"/>
</dbReference>
<evidence type="ECO:0000256" key="3">
    <source>
        <dbReference type="ARBA" id="ARBA00022801"/>
    </source>
</evidence>
<keyword evidence="3 7" id="KW-0378">Hydrolase</keyword>
<dbReference type="Pfam" id="PF04083">
    <property type="entry name" value="Abhydro_lipase"/>
    <property type="match status" value="1"/>
</dbReference>
<dbReference type="FunFam" id="3.40.50.1820:FF:000021">
    <property type="entry name" value="Lipase"/>
    <property type="match status" value="1"/>
</dbReference>
<keyword evidence="2 9" id="KW-0732">Signal</keyword>
<dbReference type="AlphaFoldDB" id="A0A8K0GBW0"/>
<dbReference type="EMBL" id="VTPC01008132">
    <property type="protein sequence ID" value="KAF2893236.1"/>
    <property type="molecule type" value="Genomic_DNA"/>
</dbReference>
<feature type="active site" description="Charge relay system" evidence="8">
    <location>
        <position position="345"/>
    </location>
</feature>